<protein>
    <recommendedName>
        <fullName evidence="14">Phenylalanine--tRNA ligase, mitochondrial</fullName>
        <ecNumber evidence="3">6.1.1.20</ecNumber>
    </recommendedName>
    <alternativeName>
        <fullName evidence="11">Phenylalanyl-tRNA synthetase</fullName>
    </alternativeName>
</protein>
<evidence type="ECO:0000256" key="7">
    <source>
        <dbReference type="ARBA" id="ARBA00022917"/>
    </source>
</evidence>
<dbReference type="Pfam" id="PF01409">
    <property type="entry name" value="tRNA-synt_2d"/>
    <property type="match status" value="2"/>
</dbReference>
<dbReference type="eggNOG" id="KOG2783">
    <property type="taxonomic scope" value="Eukaryota"/>
</dbReference>
<gene>
    <name evidence="17" type="ORF">SPPG_07197</name>
</gene>
<dbReference type="InterPro" id="IPR004530">
    <property type="entry name" value="Phe-tRNA-synth_IIc_mito"/>
</dbReference>
<keyword evidence="10" id="KW-0030">Aminoacyl-tRNA synthetase</keyword>
<evidence type="ECO:0000256" key="9">
    <source>
        <dbReference type="ARBA" id="ARBA00023128"/>
    </source>
</evidence>
<evidence type="ECO:0000259" key="16">
    <source>
        <dbReference type="PROSITE" id="PS51447"/>
    </source>
</evidence>
<dbReference type="PROSITE" id="PS50862">
    <property type="entry name" value="AA_TRNA_LIGASE_II"/>
    <property type="match status" value="1"/>
</dbReference>
<dbReference type="PANTHER" id="PTHR11538:SF41">
    <property type="entry name" value="PHENYLALANINE--TRNA LIGASE, MITOCHONDRIAL"/>
    <property type="match status" value="1"/>
</dbReference>
<keyword evidence="9" id="KW-0496">Mitochondrion</keyword>
<accession>A0A0L0H6Y0</accession>
<dbReference type="SMART" id="SM00896">
    <property type="entry name" value="FDX-ACB"/>
    <property type="match status" value="1"/>
</dbReference>
<comment type="subcellular location">
    <subcellularLocation>
        <location evidence="1">Mitochondrion matrix</location>
    </subcellularLocation>
</comment>
<keyword evidence="8" id="KW-0809">Transit peptide</keyword>
<dbReference type="FunCoup" id="A0A0L0H6Y0">
    <property type="interactions" value="421"/>
</dbReference>
<keyword evidence="4 17" id="KW-0436">Ligase</keyword>
<evidence type="ECO:0000256" key="12">
    <source>
        <dbReference type="ARBA" id="ARBA00049255"/>
    </source>
</evidence>
<evidence type="ECO:0000256" key="6">
    <source>
        <dbReference type="ARBA" id="ARBA00022840"/>
    </source>
</evidence>
<dbReference type="OMA" id="PISHYPQ"/>
<evidence type="ECO:0000259" key="15">
    <source>
        <dbReference type="PROSITE" id="PS50862"/>
    </source>
</evidence>
<dbReference type="GO" id="GO:0070156">
    <property type="term" value="P:mitochondrial phenylalanyl-tRNA aminoacylation"/>
    <property type="evidence" value="ECO:0007669"/>
    <property type="project" value="EnsemblFungi"/>
</dbReference>
<dbReference type="AlphaFoldDB" id="A0A0L0H6Y0"/>
<feature type="domain" description="Aminoacyl-transfer RNA synthetases class-II family profile" evidence="15">
    <location>
        <begin position="59"/>
        <end position="359"/>
    </location>
</feature>
<dbReference type="NCBIfam" id="TIGR00469">
    <property type="entry name" value="pheS_mito"/>
    <property type="match status" value="1"/>
</dbReference>
<dbReference type="CDD" id="cd00496">
    <property type="entry name" value="PheRS_alpha_core"/>
    <property type="match status" value="1"/>
</dbReference>
<dbReference type="GO" id="GO:0000049">
    <property type="term" value="F:tRNA binding"/>
    <property type="evidence" value="ECO:0007669"/>
    <property type="project" value="InterPro"/>
</dbReference>
<dbReference type="VEuPathDB" id="FungiDB:SPPG_07197"/>
<evidence type="ECO:0000256" key="13">
    <source>
        <dbReference type="ARBA" id="ARBA00057761"/>
    </source>
</evidence>
<dbReference type="SUPFAM" id="SSF55681">
    <property type="entry name" value="Class II aaRS and biotin synthetases"/>
    <property type="match status" value="1"/>
</dbReference>
<dbReference type="InterPro" id="IPR006195">
    <property type="entry name" value="aa-tRNA-synth_II"/>
</dbReference>
<evidence type="ECO:0000256" key="11">
    <source>
        <dbReference type="ARBA" id="ARBA00031194"/>
    </source>
</evidence>
<keyword evidence="7" id="KW-0648">Protein biosynthesis</keyword>
<dbReference type="SUPFAM" id="SSF54991">
    <property type="entry name" value="Anticodon-binding domain of PheRS"/>
    <property type="match status" value="1"/>
</dbReference>
<dbReference type="Pfam" id="PF03147">
    <property type="entry name" value="FDX-ACB"/>
    <property type="match status" value="1"/>
</dbReference>
<evidence type="ECO:0000256" key="4">
    <source>
        <dbReference type="ARBA" id="ARBA00022598"/>
    </source>
</evidence>
<evidence type="ECO:0000313" key="18">
    <source>
        <dbReference type="Proteomes" id="UP000053201"/>
    </source>
</evidence>
<dbReference type="InterPro" id="IPR005121">
    <property type="entry name" value="Fdx_antiC-bd"/>
</dbReference>
<dbReference type="InParanoid" id="A0A0L0H6Y0"/>
<dbReference type="Proteomes" id="UP000053201">
    <property type="component" value="Unassembled WGS sequence"/>
</dbReference>
<evidence type="ECO:0000256" key="8">
    <source>
        <dbReference type="ARBA" id="ARBA00022946"/>
    </source>
</evidence>
<dbReference type="FunFam" id="3.30.930.10:FF:000053">
    <property type="entry name" value="Phenylalanyl-tRNA synthetase mitochondrial"/>
    <property type="match status" value="1"/>
</dbReference>
<reference evidence="17 18" key="1">
    <citation type="submission" date="2009-08" db="EMBL/GenBank/DDBJ databases">
        <title>The Genome Sequence of Spizellomyces punctatus strain DAOM BR117.</title>
        <authorList>
            <consortium name="The Broad Institute Genome Sequencing Platform"/>
            <person name="Russ C."/>
            <person name="Cuomo C."/>
            <person name="Shea T."/>
            <person name="Young S.K."/>
            <person name="Zeng Q."/>
            <person name="Koehrsen M."/>
            <person name="Haas B."/>
            <person name="Borodovsky M."/>
            <person name="Guigo R."/>
            <person name="Alvarado L."/>
            <person name="Berlin A."/>
            <person name="Bochicchio J."/>
            <person name="Borenstein D."/>
            <person name="Chapman S."/>
            <person name="Chen Z."/>
            <person name="Engels R."/>
            <person name="Freedman E."/>
            <person name="Gellesch M."/>
            <person name="Goldberg J."/>
            <person name="Griggs A."/>
            <person name="Gujja S."/>
            <person name="Heiman D."/>
            <person name="Hepburn T."/>
            <person name="Howarth C."/>
            <person name="Jen D."/>
            <person name="Larson L."/>
            <person name="Lewis B."/>
            <person name="Mehta T."/>
            <person name="Park D."/>
            <person name="Pearson M."/>
            <person name="Roberts A."/>
            <person name="Saif S."/>
            <person name="Shenoy N."/>
            <person name="Sisk P."/>
            <person name="Stolte C."/>
            <person name="Sykes S."/>
            <person name="Thomson T."/>
            <person name="Walk T."/>
            <person name="White J."/>
            <person name="Yandava C."/>
            <person name="Burger G."/>
            <person name="Gray M.W."/>
            <person name="Holland P.W.H."/>
            <person name="King N."/>
            <person name="Lang F.B.F."/>
            <person name="Roger A.J."/>
            <person name="Ruiz-Trillo I."/>
            <person name="Lander E."/>
            <person name="Nusbaum C."/>
        </authorList>
    </citation>
    <scope>NUCLEOTIDE SEQUENCE [LARGE SCALE GENOMIC DNA]</scope>
    <source>
        <strain evidence="17 18">DAOM BR117</strain>
    </source>
</reference>
<dbReference type="InterPro" id="IPR002319">
    <property type="entry name" value="Phenylalanyl-tRNA_Synthase"/>
</dbReference>
<evidence type="ECO:0000256" key="3">
    <source>
        <dbReference type="ARBA" id="ARBA00012814"/>
    </source>
</evidence>
<comment type="similarity">
    <text evidence="2">Belongs to the class-II aminoacyl-tRNA synthetase family.</text>
</comment>
<dbReference type="GeneID" id="27690432"/>
<dbReference type="OrthoDB" id="4457at2759"/>
<organism evidence="17 18">
    <name type="scientific">Spizellomyces punctatus (strain DAOM BR117)</name>
    <dbReference type="NCBI Taxonomy" id="645134"/>
    <lineage>
        <taxon>Eukaryota</taxon>
        <taxon>Fungi</taxon>
        <taxon>Fungi incertae sedis</taxon>
        <taxon>Chytridiomycota</taxon>
        <taxon>Chytridiomycota incertae sedis</taxon>
        <taxon>Chytridiomycetes</taxon>
        <taxon>Spizellomycetales</taxon>
        <taxon>Spizellomycetaceae</taxon>
        <taxon>Spizellomyces</taxon>
    </lineage>
</organism>
<dbReference type="EMBL" id="KQ257464">
    <property type="protein sequence ID" value="KNC97270.1"/>
    <property type="molecule type" value="Genomic_DNA"/>
</dbReference>
<evidence type="ECO:0000313" key="17">
    <source>
        <dbReference type="EMBL" id="KNC97270.1"/>
    </source>
</evidence>
<dbReference type="PROSITE" id="PS51447">
    <property type="entry name" value="FDX_ACB"/>
    <property type="match status" value="1"/>
</dbReference>
<dbReference type="FunFam" id="3.30.70.380:FF:000002">
    <property type="entry name" value="phenylalanine--tRNA ligase, mitochondrial"/>
    <property type="match status" value="1"/>
</dbReference>
<proteinExistence type="inferred from homology"/>
<sequence length="452" mass="52245">MLRQCTRPIPRWRTVSNVLYARCRTTAPCQPISPVSARTGWVGCLYSTAAASQSQPTTDGHIEILGRLHPTDSATNVSPTIVSKTTRRLHLQRNHPINILKRRIESHFRDYAVMDSMDPVVTVHQNFDSLLFTPDHPGRAATDTYYVNTNTVLRTHTSAHQSDVLKTRKADGYLLTADVYRRDEIDVSHYPVFHQMEGIRTFDKKKIEEEAKVDSETSAIQGAVLSESNPIQPAHTTREAQLVDLHLRHSLEGMVRDLFREEKDLQIRWIEAYFPFTSPSWEMEVFYRGNWLELLGCGVMQQEILDKSGNSDRIGWAFGLGLERIAMVMFDIPDIRLFWSTDDRFISQFSSGQIVKFQPFSKYPACYKDISFWCSETFHDNDFAEVVRDVAGDLAENVELIDQFQHPKTKRTSRCFRINYRSMDRTFTNEEVDRIQDQVRQVTKERLGVELR</sequence>
<dbReference type="GO" id="GO:0005524">
    <property type="term" value="F:ATP binding"/>
    <property type="evidence" value="ECO:0007669"/>
    <property type="project" value="UniProtKB-KW"/>
</dbReference>
<comment type="catalytic activity">
    <reaction evidence="12">
        <text>tRNA(Phe) + L-phenylalanine + ATP = L-phenylalanyl-tRNA(Phe) + AMP + diphosphate + H(+)</text>
        <dbReference type="Rhea" id="RHEA:19413"/>
        <dbReference type="Rhea" id="RHEA-COMP:9668"/>
        <dbReference type="Rhea" id="RHEA-COMP:9699"/>
        <dbReference type="ChEBI" id="CHEBI:15378"/>
        <dbReference type="ChEBI" id="CHEBI:30616"/>
        <dbReference type="ChEBI" id="CHEBI:33019"/>
        <dbReference type="ChEBI" id="CHEBI:58095"/>
        <dbReference type="ChEBI" id="CHEBI:78442"/>
        <dbReference type="ChEBI" id="CHEBI:78531"/>
        <dbReference type="ChEBI" id="CHEBI:456215"/>
        <dbReference type="EC" id="6.1.1.20"/>
    </reaction>
</comment>
<evidence type="ECO:0000256" key="1">
    <source>
        <dbReference type="ARBA" id="ARBA00004305"/>
    </source>
</evidence>
<comment type="function">
    <text evidence="13">Is responsible for the charging of tRNA(Phe) with phenylalanine in mitochondrial translation.</text>
</comment>
<evidence type="ECO:0000256" key="14">
    <source>
        <dbReference type="ARBA" id="ARBA00073229"/>
    </source>
</evidence>
<evidence type="ECO:0000256" key="2">
    <source>
        <dbReference type="ARBA" id="ARBA00008226"/>
    </source>
</evidence>
<dbReference type="InterPro" id="IPR045864">
    <property type="entry name" value="aa-tRNA-synth_II/BPL/LPL"/>
</dbReference>
<name>A0A0L0H6Y0_SPIPD</name>
<keyword evidence="18" id="KW-1185">Reference proteome</keyword>
<dbReference type="EC" id="6.1.1.20" evidence="3"/>
<dbReference type="GO" id="GO:0004826">
    <property type="term" value="F:phenylalanine-tRNA ligase activity"/>
    <property type="evidence" value="ECO:0007669"/>
    <property type="project" value="UniProtKB-EC"/>
</dbReference>
<evidence type="ECO:0000256" key="5">
    <source>
        <dbReference type="ARBA" id="ARBA00022741"/>
    </source>
</evidence>
<evidence type="ECO:0000256" key="10">
    <source>
        <dbReference type="ARBA" id="ARBA00023146"/>
    </source>
</evidence>
<feature type="domain" description="FDX-ACB" evidence="16">
    <location>
        <begin position="361"/>
        <end position="452"/>
    </location>
</feature>
<keyword evidence="6" id="KW-0067">ATP-binding</keyword>
<keyword evidence="5" id="KW-0547">Nucleotide-binding</keyword>
<dbReference type="RefSeq" id="XP_016605310.1">
    <property type="nucleotide sequence ID" value="XM_016755367.1"/>
</dbReference>
<dbReference type="Gene3D" id="3.30.70.380">
    <property type="entry name" value="Ferrodoxin-fold anticodon-binding domain"/>
    <property type="match status" value="1"/>
</dbReference>
<dbReference type="InterPro" id="IPR036690">
    <property type="entry name" value="Fdx_antiC-bd_sf"/>
</dbReference>
<dbReference type="PANTHER" id="PTHR11538">
    <property type="entry name" value="PHENYLALANYL-TRNA SYNTHETASE"/>
    <property type="match status" value="1"/>
</dbReference>
<dbReference type="STRING" id="645134.A0A0L0H6Y0"/>
<dbReference type="Gene3D" id="3.30.930.10">
    <property type="entry name" value="Bira Bifunctional Protein, Domain 2"/>
    <property type="match status" value="1"/>
</dbReference>
<dbReference type="GO" id="GO:0005759">
    <property type="term" value="C:mitochondrial matrix"/>
    <property type="evidence" value="ECO:0007669"/>
    <property type="project" value="UniProtKB-SubCell"/>
</dbReference>